<name>A0A9K3L848_9STRA</name>
<evidence type="ECO:0000256" key="1">
    <source>
        <dbReference type="SAM" id="MobiDB-lite"/>
    </source>
</evidence>
<evidence type="ECO:0000313" key="3">
    <source>
        <dbReference type="Proteomes" id="UP000693970"/>
    </source>
</evidence>
<keyword evidence="3" id="KW-1185">Reference proteome</keyword>
<feature type="compositionally biased region" description="Polar residues" evidence="1">
    <location>
        <begin position="308"/>
        <end position="319"/>
    </location>
</feature>
<dbReference type="Proteomes" id="UP000693970">
    <property type="component" value="Unassembled WGS sequence"/>
</dbReference>
<sequence length="402" mass="45710">MSVGVVVVVSQTFLEGLSLDVSLLQSLLRRHRTSHGRTLYYRRMDMAVRCLQTTYNVVESTTRLETLTRTVRHQHHQRHQSRQKRKQRDMETDEEWTLRRDNNNNNNNNENDESLSFLWQEFQALVSIYTKGIQEIVSRIIHASKALFLEVSRGFFLPFCTVALSALARIRAMVLHIGRLGLMHLKNEIQPDLTTLLSKQSIIITTTSSSSSTTTTTNTKNCLSMLDFEKYMNEFLDDDKNNDKNNNIDKVQWDEISLLLSLGLSRPLSKSGKSTSQQDANNLSAISPGVTTGSNDVGVSMVIRNQASKTSVVDTSTGSPGEKKSTGLDDDRIDDNMKFVQSFKRKQQQQQQEERPDSQSKQKVKKQKTMSGANSKSSTKKEKKNKKKQKVKGNFFDDLFDS</sequence>
<proteinExistence type="predicted"/>
<feature type="compositionally biased region" description="Basic residues" evidence="1">
    <location>
        <begin position="70"/>
        <end position="87"/>
    </location>
</feature>
<feature type="compositionally biased region" description="Basic and acidic residues" evidence="1">
    <location>
        <begin position="321"/>
        <end position="337"/>
    </location>
</feature>
<reference evidence="2" key="2">
    <citation type="submission" date="2021-04" db="EMBL/GenBank/DDBJ databases">
        <authorList>
            <person name="Podell S."/>
        </authorList>
    </citation>
    <scope>NUCLEOTIDE SEQUENCE</scope>
    <source>
        <strain evidence="2">Hildebrandi</strain>
    </source>
</reference>
<accession>A0A9K3L848</accession>
<protein>
    <submittedName>
        <fullName evidence="2">Uncharacterized protein</fullName>
    </submittedName>
</protein>
<feature type="region of interest" description="Disordered" evidence="1">
    <location>
        <begin position="70"/>
        <end position="109"/>
    </location>
</feature>
<gene>
    <name evidence="2" type="ORF">IV203_002203</name>
</gene>
<feature type="region of interest" description="Disordered" evidence="1">
    <location>
        <begin position="269"/>
        <end position="294"/>
    </location>
</feature>
<feature type="compositionally biased region" description="Polar residues" evidence="1">
    <location>
        <begin position="275"/>
        <end position="294"/>
    </location>
</feature>
<feature type="compositionally biased region" description="Basic residues" evidence="1">
    <location>
        <begin position="381"/>
        <end position="391"/>
    </location>
</feature>
<evidence type="ECO:0000313" key="2">
    <source>
        <dbReference type="EMBL" id="KAG7357515.1"/>
    </source>
</evidence>
<dbReference type="AlphaFoldDB" id="A0A9K3L848"/>
<feature type="region of interest" description="Disordered" evidence="1">
    <location>
        <begin position="308"/>
        <end position="402"/>
    </location>
</feature>
<dbReference type="EMBL" id="JAGRRH010000015">
    <property type="protein sequence ID" value="KAG7357515.1"/>
    <property type="molecule type" value="Genomic_DNA"/>
</dbReference>
<comment type="caution">
    <text evidence="2">The sequence shown here is derived from an EMBL/GenBank/DDBJ whole genome shotgun (WGS) entry which is preliminary data.</text>
</comment>
<dbReference type="OrthoDB" id="49320at2759"/>
<reference evidence="2" key="1">
    <citation type="journal article" date="2021" name="Sci. Rep.">
        <title>Diploid genomic architecture of Nitzschia inconspicua, an elite biomass production diatom.</title>
        <authorList>
            <person name="Oliver A."/>
            <person name="Podell S."/>
            <person name="Pinowska A."/>
            <person name="Traller J.C."/>
            <person name="Smith S.R."/>
            <person name="McClure R."/>
            <person name="Beliaev A."/>
            <person name="Bohutskyi P."/>
            <person name="Hill E.A."/>
            <person name="Rabines A."/>
            <person name="Zheng H."/>
            <person name="Allen L.Z."/>
            <person name="Kuo A."/>
            <person name="Grigoriev I.V."/>
            <person name="Allen A.E."/>
            <person name="Hazlebeck D."/>
            <person name="Allen E.E."/>
        </authorList>
    </citation>
    <scope>NUCLEOTIDE SEQUENCE</scope>
    <source>
        <strain evidence="2">Hildebrandi</strain>
    </source>
</reference>
<organism evidence="2 3">
    <name type="scientific">Nitzschia inconspicua</name>
    <dbReference type="NCBI Taxonomy" id="303405"/>
    <lineage>
        <taxon>Eukaryota</taxon>
        <taxon>Sar</taxon>
        <taxon>Stramenopiles</taxon>
        <taxon>Ochrophyta</taxon>
        <taxon>Bacillariophyta</taxon>
        <taxon>Bacillariophyceae</taxon>
        <taxon>Bacillariophycidae</taxon>
        <taxon>Bacillariales</taxon>
        <taxon>Bacillariaceae</taxon>
        <taxon>Nitzschia</taxon>
    </lineage>
</organism>